<sequence>MTTEIEISGAVFKCKTDEDIFYQRLSEVKGIEKIITNDSRQLVSVSNINKNQAISDIVAICDMWHATMDTK</sequence>
<gene>
    <name evidence="1" type="ORF">B5D82_15945</name>
</gene>
<dbReference type="AlphaFoldDB" id="A0A222GCL8"/>
<evidence type="ECO:0000313" key="1">
    <source>
        <dbReference type="EMBL" id="ASP49124.1"/>
    </source>
</evidence>
<dbReference type="Proteomes" id="UP000202259">
    <property type="component" value="Chromosome"/>
</dbReference>
<evidence type="ECO:0008006" key="3">
    <source>
        <dbReference type="Google" id="ProtNLM"/>
    </source>
</evidence>
<organism evidence="1 2">
    <name type="scientific">Cognaticolwellia beringensis</name>
    <dbReference type="NCBI Taxonomy" id="1967665"/>
    <lineage>
        <taxon>Bacteria</taxon>
        <taxon>Pseudomonadati</taxon>
        <taxon>Pseudomonadota</taxon>
        <taxon>Gammaproteobacteria</taxon>
        <taxon>Alteromonadales</taxon>
        <taxon>Colwelliaceae</taxon>
        <taxon>Cognaticolwellia</taxon>
    </lineage>
</organism>
<dbReference type="OrthoDB" id="6228409at2"/>
<dbReference type="RefSeq" id="WP_081152909.1">
    <property type="nucleotide sequence ID" value="NZ_CP020465.1"/>
</dbReference>
<proteinExistence type="predicted"/>
<evidence type="ECO:0000313" key="2">
    <source>
        <dbReference type="Proteomes" id="UP000202259"/>
    </source>
</evidence>
<reference evidence="1 2" key="1">
    <citation type="submission" date="2017-08" db="EMBL/GenBank/DDBJ databases">
        <title>Complete genome of Colwellia sp. NB097-1, a psychrophile bacterium ioslated from Bering Sea.</title>
        <authorList>
            <person name="Chen X."/>
        </authorList>
    </citation>
    <scope>NUCLEOTIDE SEQUENCE [LARGE SCALE GENOMIC DNA]</scope>
    <source>
        <strain evidence="1 2">NB097-1</strain>
    </source>
</reference>
<dbReference type="KEGG" id="cber:B5D82_15945"/>
<dbReference type="EMBL" id="CP020465">
    <property type="protein sequence ID" value="ASP49124.1"/>
    <property type="molecule type" value="Genomic_DNA"/>
</dbReference>
<name>A0A222GCL8_9GAMM</name>
<accession>A0A222GCL8</accession>
<protein>
    <recommendedName>
        <fullName evidence="3">HMA domain-containing protein</fullName>
    </recommendedName>
</protein>
<keyword evidence="2" id="KW-1185">Reference proteome</keyword>